<name>A0AAV2Q1R6_MEGNR</name>
<sequence>TFQLRIVTVGVALRCFVENILFLKMVHRKSTYRLTYKDYKPDVRKLVYEENQALRLRRQNEERSHVSIEEDGWQCDCDSEGENDCHGQSFSTIVPSNTRHYMNKENTNVVRLRQKDPAEERRIASTPIPRLHFSPENTPRFC</sequence>
<keyword evidence="2" id="KW-1185">Reference proteome</keyword>
<dbReference type="EMBL" id="CAXKWB010003298">
    <property type="protein sequence ID" value="CAL4068895.1"/>
    <property type="molecule type" value="Genomic_DNA"/>
</dbReference>
<dbReference type="AlphaFoldDB" id="A0AAV2Q1R6"/>
<protein>
    <submittedName>
        <fullName evidence="1">Uncharacterized protein</fullName>
    </submittedName>
</protein>
<evidence type="ECO:0000313" key="2">
    <source>
        <dbReference type="Proteomes" id="UP001497623"/>
    </source>
</evidence>
<dbReference type="Proteomes" id="UP001497623">
    <property type="component" value="Unassembled WGS sequence"/>
</dbReference>
<evidence type="ECO:0000313" key="1">
    <source>
        <dbReference type="EMBL" id="CAL4068895.1"/>
    </source>
</evidence>
<feature type="non-terminal residue" evidence="1">
    <location>
        <position position="1"/>
    </location>
</feature>
<comment type="caution">
    <text evidence="1">The sequence shown here is derived from an EMBL/GenBank/DDBJ whole genome shotgun (WGS) entry which is preliminary data.</text>
</comment>
<proteinExistence type="predicted"/>
<organism evidence="1 2">
    <name type="scientific">Meganyctiphanes norvegica</name>
    <name type="common">Northern krill</name>
    <name type="synonym">Thysanopoda norvegica</name>
    <dbReference type="NCBI Taxonomy" id="48144"/>
    <lineage>
        <taxon>Eukaryota</taxon>
        <taxon>Metazoa</taxon>
        <taxon>Ecdysozoa</taxon>
        <taxon>Arthropoda</taxon>
        <taxon>Crustacea</taxon>
        <taxon>Multicrustacea</taxon>
        <taxon>Malacostraca</taxon>
        <taxon>Eumalacostraca</taxon>
        <taxon>Eucarida</taxon>
        <taxon>Euphausiacea</taxon>
        <taxon>Euphausiidae</taxon>
        <taxon>Meganyctiphanes</taxon>
    </lineage>
</organism>
<gene>
    <name evidence="1" type="ORF">MNOR_LOCUS7461</name>
</gene>
<reference evidence="1 2" key="1">
    <citation type="submission" date="2024-05" db="EMBL/GenBank/DDBJ databases">
        <authorList>
            <person name="Wallberg A."/>
        </authorList>
    </citation>
    <scope>NUCLEOTIDE SEQUENCE [LARGE SCALE GENOMIC DNA]</scope>
</reference>
<accession>A0AAV2Q1R6</accession>